<dbReference type="GO" id="GO:0005886">
    <property type="term" value="C:plasma membrane"/>
    <property type="evidence" value="ECO:0007669"/>
    <property type="project" value="TreeGrafter"/>
</dbReference>
<accession>A0A855ELL9</accession>
<feature type="domain" description="DUF218" evidence="1">
    <location>
        <begin position="41"/>
        <end position="167"/>
    </location>
</feature>
<organism evidence="2 3">
    <name type="scientific">Leclercia adecarboxylata</name>
    <dbReference type="NCBI Taxonomy" id="83655"/>
    <lineage>
        <taxon>Bacteria</taxon>
        <taxon>Pseudomonadati</taxon>
        <taxon>Pseudomonadota</taxon>
        <taxon>Gammaproteobacteria</taxon>
        <taxon>Enterobacterales</taxon>
        <taxon>Enterobacteriaceae</taxon>
        <taxon>Leclercia</taxon>
    </lineage>
</organism>
<evidence type="ECO:0000313" key="2">
    <source>
        <dbReference type="EMBL" id="PHH04407.1"/>
    </source>
</evidence>
<dbReference type="RefSeq" id="WP_032611001.1">
    <property type="nucleotide sequence ID" value="NZ_CBCYCG010000029.1"/>
</dbReference>
<sequence length="267" mass="29322">MSLTIFPSLPDKTLAAVNTVGAWLAEDNLPYNPPALLPDLVVLAGNAVIPSIDAACRLASELGIPLLISGGIGHSTTFLYAAIARHPRYNRIRTTGKAEATILAEIARAFWQIPPEHLLVEDQSTNCGENARFSAAAITHHQLRVKRGIVVQDPTMQRRTMATFARVWRDKPDAPEWTSHPGIVPHLQNSEDGLVFRGGGEGLWPVERYLSLVLGELPRLRDDINGYGPLGRDFIVHVDIPVEVETAWQILRNDVILTEALASRSLL</sequence>
<dbReference type="Gene3D" id="3.40.50.620">
    <property type="entry name" value="HUPs"/>
    <property type="match status" value="1"/>
</dbReference>
<reference evidence="3" key="1">
    <citation type="submission" date="2017-09" db="EMBL/GenBank/DDBJ databases">
        <title>FDA dAtabase for Regulatory Grade micrObial Sequences (FDA-ARGOS): Supporting development and validation of Infectious Disease Dx tests.</title>
        <authorList>
            <person name="Minogue T."/>
            <person name="Wolcott M."/>
            <person name="Wasieloski L."/>
            <person name="Aguilar W."/>
            <person name="Moore D."/>
            <person name="Tallon L."/>
            <person name="Sadzewicz L."/>
            <person name="Ott S."/>
            <person name="Zhao X."/>
            <person name="Nagaraj S."/>
            <person name="Vavikolanu K."/>
            <person name="Aluvathingal J."/>
            <person name="Nadendla S."/>
            <person name="Sichtig H."/>
        </authorList>
    </citation>
    <scope>NUCLEOTIDE SEQUENCE [LARGE SCALE GENOMIC DNA]</scope>
    <source>
        <strain evidence="3">FDAARGOS_404</strain>
    </source>
</reference>
<dbReference type="EMBL" id="PDLK01000002">
    <property type="protein sequence ID" value="PHH04407.1"/>
    <property type="molecule type" value="Genomic_DNA"/>
</dbReference>
<comment type="caution">
    <text evidence="2">The sequence shown here is derived from an EMBL/GenBank/DDBJ whole genome shotgun (WGS) entry which is preliminary data.</text>
</comment>
<dbReference type="Pfam" id="PF02698">
    <property type="entry name" value="DUF218"/>
    <property type="match status" value="1"/>
</dbReference>
<dbReference type="OrthoDB" id="2216870at2"/>
<dbReference type="Gene3D" id="1.10.3620.10">
    <property type="entry name" value="YdcF like domain"/>
    <property type="match status" value="1"/>
</dbReference>
<dbReference type="PANTHER" id="PTHR30336:SF20">
    <property type="entry name" value="DUF218 DOMAIN-CONTAINING PROTEIN"/>
    <property type="match status" value="1"/>
</dbReference>
<dbReference type="InterPro" id="IPR014729">
    <property type="entry name" value="Rossmann-like_a/b/a_fold"/>
</dbReference>
<proteinExistence type="predicted"/>
<dbReference type="InterPro" id="IPR051599">
    <property type="entry name" value="Cell_Envelope_Assoc"/>
</dbReference>
<gene>
    <name evidence="2" type="ORF">CRX53_10690</name>
</gene>
<dbReference type="AlphaFoldDB" id="A0A855ELL9"/>
<dbReference type="InterPro" id="IPR003848">
    <property type="entry name" value="DUF218"/>
</dbReference>
<dbReference type="CDD" id="cd06259">
    <property type="entry name" value="YdcF-like"/>
    <property type="match status" value="1"/>
</dbReference>
<evidence type="ECO:0000313" key="3">
    <source>
        <dbReference type="Proteomes" id="UP000222768"/>
    </source>
</evidence>
<evidence type="ECO:0000259" key="1">
    <source>
        <dbReference type="Pfam" id="PF02698"/>
    </source>
</evidence>
<dbReference type="PANTHER" id="PTHR30336">
    <property type="entry name" value="INNER MEMBRANE PROTEIN, PROBABLE PERMEASE"/>
    <property type="match status" value="1"/>
</dbReference>
<protein>
    <submittedName>
        <fullName evidence="2">YdcF family protein</fullName>
    </submittedName>
</protein>
<dbReference type="Proteomes" id="UP000222768">
    <property type="component" value="Unassembled WGS sequence"/>
</dbReference>
<name>A0A855ELL9_9ENTR</name>